<dbReference type="InterPro" id="IPR005545">
    <property type="entry name" value="YCII"/>
</dbReference>
<evidence type="ECO:0000313" key="5">
    <source>
        <dbReference type="Proteomes" id="UP000664209"/>
    </source>
</evidence>
<comment type="caution">
    <text evidence="4">The sequence shown here is derived from an EMBL/GenBank/DDBJ whole genome shotgun (WGS) entry which is preliminary data.</text>
</comment>
<feature type="domain" description="YCII-related" evidence="3">
    <location>
        <begin position="5"/>
        <end position="108"/>
    </location>
</feature>
<comment type="similarity">
    <text evidence="1">Belongs to the YciI family.</text>
</comment>
<organism evidence="4 5">
    <name type="scientific">Actinotalea soli</name>
    <dbReference type="NCBI Taxonomy" id="2819234"/>
    <lineage>
        <taxon>Bacteria</taxon>
        <taxon>Bacillati</taxon>
        <taxon>Actinomycetota</taxon>
        <taxon>Actinomycetes</taxon>
        <taxon>Micrococcales</taxon>
        <taxon>Cellulomonadaceae</taxon>
        <taxon>Actinotalea</taxon>
    </lineage>
</organism>
<dbReference type="SUPFAM" id="SSF54909">
    <property type="entry name" value="Dimeric alpha+beta barrel"/>
    <property type="match status" value="1"/>
</dbReference>
<dbReference type="InterPro" id="IPR011008">
    <property type="entry name" value="Dimeric_a/b-barrel"/>
</dbReference>
<dbReference type="EMBL" id="JAGEMK010000001">
    <property type="protein sequence ID" value="MBO1750320.1"/>
    <property type="molecule type" value="Genomic_DNA"/>
</dbReference>
<name>A0A939LP75_9CELL</name>
<reference evidence="4" key="1">
    <citation type="submission" date="2021-03" db="EMBL/GenBank/DDBJ databases">
        <title>Actinotalea soli sp. nov., isolated from soil.</title>
        <authorList>
            <person name="Ping W."/>
            <person name="Zhang J."/>
        </authorList>
    </citation>
    <scope>NUCLEOTIDE SEQUENCE</scope>
    <source>
        <strain evidence="4">BY-33</strain>
    </source>
</reference>
<dbReference type="AlphaFoldDB" id="A0A939LP75"/>
<gene>
    <name evidence="4" type="ORF">J4G33_00720</name>
</gene>
<evidence type="ECO:0000256" key="2">
    <source>
        <dbReference type="SAM" id="MobiDB-lite"/>
    </source>
</evidence>
<feature type="region of interest" description="Disordered" evidence="2">
    <location>
        <begin position="43"/>
        <end position="67"/>
    </location>
</feature>
<proteinExistence type="inferred from homology"/>
<sequence>MTTYCVHYVYDDRAGLRDELRPRHRQYLRTLLDAGDLLASGPWVGAAEPTTRRDDGPETAPPAAAPGAEAPGALLVLRAADTAAVAALLDADPFWVEGLVAARTVRAWDPVLGPWG</sequence>
<dbReference type="Gene3D" id="3.30.70.1060">
    <property type="entry name" value="Dimeric alpha+beta barrel"/>
    <property type="match status" value="1"/>
</dbReference>
<dbReference type="RefSeq" id="WP_208053983.1">
    <property type="nucleotide sequence ID" value="NZ_JAGEMK010000001.1"/>
</dbReference>
<evidence type="ECO:0000313" key="4">
    <source>
        <dbReference type="EMBL" id="MBO1750320.1"/>
    </source>
</evidence>
<evidence type="ECO:0000256" key="1">
    <source>
        <dbReference type="ARBA" id="ARBA00007689"/>
    </source>
</evidence>
<dbReference type="Proteomes" id="UP000664209">
    <property type="component" value="Unassembled WGS sequence"/>
</dbReference>
<keyword evidence="5" id="KW-1185">Reference proteome</keyword>
<accession>A0A939LP75</accession>
<evidence type="ECO:0000259" key="3">
    <source>
        <dbReference type="Pfam" id="PF03795"/>
    </source>
</evidence>
<dbReference type="Pfam" id="PF03795">
    <property type="entry name" value="YCII"/>
    <property type="match status" value="1"/>
</dbReference>
<protein>
    <recommendedName>
        <fullName evidence="3">YCII-related domain-containing protein</fullName>
    </recommendedName>
</protein>